<evidence type="ECO:0000256" key="7">
    <source>
        <dbReference type="ARBA" id="ARBA00052853"/>
    </source>
</evidence>
<dbReference type="InterPro" id="IPR036291">
    <property type="entry name" value="NAD(P)-bd_dom_sf"/>
</dbReference>
<evidence type="ECO:0000256" key="3">
    <source>
        <dbReference type="ARBA" id="ARBA00023621"/>
    </source>
</evidence>
<proteinExistence type="inferred from homology"/>
<comment type="catalytic activity">
    <reaction evidence="6">
        <text>17beta-estradiol + NADP(+) = estrone + NADPH + H(+)</text>
        <dbReference type="Rhea" id="RHEA:24616"/>
        <dbReference type="ChEBI" id="CHEBI:15378"/>
        <dbReference type="ChEBI" id="CHEBI:16469"/>
        <dbReference type="ChEBI" id="CHEBI:17263"/>
        <dbReference type="ChEBI" id="CHEBI:57783"/>
        <dbReference type="ChEBI" id="CHEBI:58349"/>
        <dbReference type="EC" id="1.1.1.62"/>
    </reaction>
</comment>
<dbReference type="Proteomes" id="UP000838412">
    <property type="component" value="Chromosome 4"/>
</dbReference>
<protein>
    <recommendedName>
        <fullName evidence="9">Dehydrogenase/reductase SDR family member 11</fullName>
        <ecNumber evidence="3">1.1.1.270</ecNumber>
    </recommendedName>
    <alternativeName>
        <fullName evidence="10">17-beta-hydroxysteroid dehydrogenase</fullName>
    </alternativeName>
    <alternativeName>
        <fullName evidence="11">3-beta-hydroxysteroid 3-dehydrogenase</fullName>
    </alternativeName>
    <alternativeName>
        <fullName evidence="13">Estradiol 17-beta-dehydrogenase</fullName>
    </alternativeName>
    <alternativeName>
        <fullName evidence="12">Short-chain dehydrogenase/reductase family 24C member 1</fullName>
    </alternativeName>
</protein>
<evidence type="ECO:0000256" key="9">
    <source>
        <dbReference type="ARBA" id="ARBA00069606"/>
    </source>
</evidence>
<evidence type="ECO:0000256" key="5">
    <source>
        <dbReference type="ARBA" id="ARBA00048022"/>
    </source>
</evidence>
<comment type="similarity">
    <text evidence="1 14">Belongs to the short-chain dehydrogenases/reductases (SDR) family.</text>
</comment>
<evidence type="ECO:0000256" key="6">
    <source>
        <dbReference type="ARBA" id="ARBA00048906"/>
    </source>
</evidence>
<organism evidence="15 16">
    <name type="scientific">Branchiostoma lanceolatum</name>
    <name type="common">Common lancelet</name>
    <name type="synonym">Amphioxus lanceolatum</name>
    <dbReference type="NCBI Taxonomy" id="7740"/>
    <lineage>
        <taxon>Eukaryota</taxon>
        <taxon>Metazoa</taxon>
        <taxon>Chordata</taxon>
        <taxon>Cephalochordata</taxon>
        <taxon>Leptocardii</taxon>
        <taxon>Amphioxiformes</taxon>
        <taxon>Branchiostomatidae</taxon>
        <taxon>Branchiostoma</taxon>
    </lineage>
</organism>
<dbReference type="GO" id="GO:0004303">
    <property type="term" value="F:estradiol 17-beta-dehydrogenase [NAD(P)+] activity"/>
    <property type="evidence" value="ECO:0007669"/>
    <property type="project" value="UniProtKB-EC"/>
</dbReference>
<keyword evidence="2" id="KW-0560">Oxidoreductase</keyword>
<dbReference type="InterPro" id="IPR002347">
    <property type="entry name" value="SDR_fam"/>
</dbReference>
<comment type="pathway">
    <text evidence="4">Steroid biosynthesis; estrogen biosynthesis.</text>
</comment>
<evidence type="ECO:0000256" key="4">
    <source>
        <dbReference type="ARBA" id="ARBA00037929"/>
    </source>
</evidence>
<dbReference type="EMBL" id="OV696689">
    <property type="protein sequence ID" value="CAH1263764.1"/>
    <property type="molecule type" value="Genomic_DNA"/>
</dbReference>
<dbReference type="PANTHER" id="PTHR43115">
    <property type="entry name" value="DEHYDROGENASE/REDUCTASE SDR FAMILY MEMBER 11"/>
    <property type="match status" value="1"/>
</dbReference>
<comment type="catalytic activity">
    <reaction evidence="7">
        <text>a 3beta-hydroxysteroid + NADP(+) = a 3-oxosteroid + NADPH + H(+)</text>
        <dbReference type="Rhea" id="RHEA:34787"/>
        <dbReference type="ChEBI" id="CHEBI:15378"/>
        <dbReference type="ChEBI" id="CHEBI:36836"/>
        <dbReference type="ChEBI" id="CHEBI:47788"/>
        <dbReference type="ChEBI" id="CHEBI:57783"/>
        <dbReference type="ChEBI" id="CHEBI:58349"/>
        <dbReference type="EC" id="1.1.1.270"/>
    </reaction>
</comment>
<name>A0A8J9ZUC5_BRALA</name>
<evidence type="ECO:0000256" key="14">
    <source>
        <dbReference type="RuleBase" id="RU000363"/>
    </source>
</evidence>
<dbReference type="PROSITE" id="PS00061">
    <property type="entry name" value="ADH_SHORT"/>
    <property type="match status" value="1"/>
</dbReference>
<evidence type="ECO:0000313" key="15">
    <source>
        <dbReference type="EMBL" id="CAH1263764.1"/>
    </source>
</evidence>
<dbReference type="Pfam" id="PF00106">
    <property type="entry name" value="adh_short"/>
    <property type="match status" value="1"/>
</dbReference>
<evidence type="ECO:0000313" key="16">
    <source>
        <dbReference type="Proteomes" id="UP000838412"/>
    </source>
</evidence>
<dbReference type="EC" id="1.1.1.270" evidence="3"/>
<sequence>MSDMERWRGRVALVTGASVGIGNATARALVQQGMQVVGCARDVDKIRETAAELQQTGAAGRLYPVKCDLTVEAEIRAMFDNIESEHGGVDVCINNAGLAVKAPLLAGSFEAFRTMTDVNILSPTLCSQLAVQQMRKRGVDDGHIITLNSMAGHRFAVVAFYSMTKFAITAMTEGLRRELREMKSHIRASCISPAIVETEFATRMHEDDPQRGRDLYASIECLQAKDIADSVLYILGAPPHVEIHDILMRPTEQTT</sequence>
<dbReference type="GO" id="GO:0000253">
    <property type="term" value="F:3-beta-hydroxysteroid 3-dehydrogenase (NADP+) activity"/>
    <property type="evidence" value="ECO:0007669"/>
    <property type="project" value="UniProtKB-EC"/>
</dbReference>
<reference evidence="15" key="1">
    <citation type="submission" date="2022-01" db="EMBL/GenBank/DDBJ databases">
        <authorList>
            <person name="Braso-Vives M."/>
        </authorList>
    </citation>
    <scope>NUCLEOTIDE SEQUENCE</scope>
</reference>
<dbReference type="FunFam" id="3.40.50.720:FF:000047">
    <property type="entry name" value="NADP-dependent L-serine/L-allo-threonine dehydrogenase"/>
    <property type="match status" value="1"/>
</dbReference>
<evidence type="ECO:0000256" key="8">
    <source>
        <dbReference type="ARBA" id="ARBA00054702"/>
    </source>
</evidence>
<dbReference type="SUPFAM" id="SSF51735">
    <property type="entry name" value="NAD(P)-binding Rossmann-fold domains"/>
    <property type="match status" value="1"/>
</dbReference>
<dbReference type="PRINTS" id="PR00080">
    <property type="entry name" value="SDRFAMILY"/>
</dbReference>
<accession>A0A8J9ZUC5</accession>
<dbReference type="PANTHER" id="PTHR43115:SF4">
    <property type="entry name" value="DEHYDROGENASE_REDUCTASE SDR FAMILY MEMBER 11"/>
    <property type="match status" value="1"/>
</dbReference>
<evidence type="ECO:0000256" key="13">
    <source>
        <dbReference type="ARBA" id="ARBA00078574"/>
    </source>
</evidence>
<dbReference type="PRINTS" id="PR00081">
    <property type="entry name" value="GDHRDH"/>
</dbReference>
<evidence type="ECO:0000256" key="1">
    <source>
        <dbReference type="ARBA" id="ARBA00006484"/>
    </source>
</evidence>
<comment type="function">
    <text evidence="8">Catalyzes the conversion of the 17-keto group of estrone, 4- and 5-androstenes and 5-alpha-androstanes into their 17-beta-hydroxyl metabolites and the conversion of the 3-keto group of 3-, 3,17- and 3,20- diketosteroids into their 3-hydroxyl metabolites. Exhibits reductive 3-beta-hydroxysteroid dehydrogenase activity toward 5-beta-androstanes, 5-beta-pregnanes, 4-pregnenes and bile acids. May also reduce endogenous and exogenous alpha-dicarbonyl compounds and xenobiotic alicyclic ketones.</text>
</comment>
<evidence type="ECO:0000256" key="2">
    <source>
        <dbReference type="ARBA" id="ARBA00023002"/>
    </source>
</evidence>
<dbReference type="AlphaFoldDB" id="A0A8J9ZUC5"/>
<gene>
    <name evidence="15" type="primary">DHRS11</name>
    <name evidence="15" type="ORF">BLAG_LOCUS18343</name>
</gene>
<dbReference type="InterPro" id="IPR020904">
    <property type="entry name" value="Sc_DH/Rdtase_CS"/>
</dbReference>
<keyword evidence="16" id="KW-1185">Reference proteome</keyword>
<comment type="catalytic activity">
    <reaction evidence="5">
        <text>17beta-estradiol + NAD(+) = estrone + NADH + H(+)</text>
        <dbReference type="Rhea" id="RHEA:24612"/>
        <dbReference type="ChEBI" id="CHEBI:15378"/>
        <dbReference type="ChEBI" id="CHEBI:16469"/>
        <dbReference type="ChEBI" id="CHEBI:17263"/>
        <dbReference type="ChEBI" id="CHEBI:57540"/>
        <dbReference type="ChEBI" id="CHEBI:57945"/>
        <dbReference type="EC" id="1.1.1.62"/>
    </reaction>
</comment>
<dbReference type="Gene3D" id="3.40.50.720">
    <property type="entry name" value="NAD(P)-binding Rossmann-like Domain"/>
    <property type="match status" value="1"/>
</dbReference>
<evidence type="ECO:0000256" key="12">
    <source>
        <dbReference type="ARBA" id="ARBA00078009"/>
    </source>
</evidence>
<evidence type="ECO:0000256" key="10">
    <source>
        <dbReference type="ARBA" id="ARBA00075978"/>
    </source>
</evidence>
<evidence type="ECO:0000256" key="11">
    <source>
        <dbReference type="ARBA" id="ARBA00077379"/>
    </source>
</evidence>
<dbReference type="OrthoDB" id="1933717at2759"/>